<organism evidence="2 3">
    <name type="scientific">Aphanomyces stellatus</name>
    <dbReference type="NCBI Taxonomy" id="120398"/>
    <lineage>
        <taxon>Eukaryota</taxon>
        <taxon>Sar</taxon>
        <taxon>Stramenopiles</taxon>
        <taxon>Oomycota</taxon>
        <taxon>Saprolegniomycetes</taxon>
        <taxon>Saprolegniales</taxon>
        <taxon>Verrucalvaceae</taxon>
        <taxon>Aphanomyces</taxon>
    </lineage>
</organism>
<reference evidence="1" key="2">
    <citation type="submission" date="2019-06" db="EMBL/GenBank/DDBJ databases">
        <title>Genomics analysis of Aphanomyces spp. identifies a new class of oomycete effector associated with host adaptation.</title>
        <authorList>
            <person name="Gaulin E."/>
        </authorList>
    </citation>
    <scope>NUCLEOTIDE SEQUENCE</scope>
    <source>
        <strain evidence="1">CBS 578.67</strain>
    </source>
</reference>
<name>A0A485L2R2_9STRA</name>
<dbReference type="Gene3D" id="3.10.450.240">
    <property type="match status" value="1"/>
</dbReference>
<dbReference type="AlphaFoldDB" id="A0A485L2R2"/>
<protein>
    <submittedName>
        <fullName evidence="2">Aste57867_14906 protein</fullName>
    </submittedName>
</protein>
<gene>
    <name evidence="2" type="primary">Aste57867_14906</name>
    <name evidence="1" type="ORF">As57867_014850</name>
    <name evidence="2" type="ORF">ASTE57867_14906</name>
</gene>
<dbReference type="Proteomes" id="UP000332933">
    <property type="component" value="Unassembled WGS sequence"/>
</dbReference>
<accession>A0A485L2R2</accession>
<dbReference type="EMBL" id="CAADRA010005611">
    <property type="protein sequence ID" value="VFT91722.1"/>
    <property type="molecule type" value="Genomic_DNA"/>
</dbReference>
<evidence type="ECO:0000313" key="1">
    <source>
        <dbReference type="EMBL" id="KAF0694202.1"/>
    </source>
</evidence>
<reference evidence="2 3" key="1">
    <citation type="submission" date="2019-03" db="EMBL/GenBank/DDBJ databases">
        <authorList>
            <person name="Gaulin E."/>
            <person name="Dumas B."/>
        </authorList>
    </citation>
    <scope>NUCLEOTIDE SEQUENCE [LARGE SCALE GENOMIC DNA]</scope>
    <source>
        <strain evidence="2">CBS 568.67</strain>
    </source>
</reference>
<sequence>MHRRAVPQTLVRHARASSSSQVFPAPWRNPARAAQNGVKTLGSLHQWHHLATPMLSLRRKWDLFSELSELHAIDEHMDLVEFLDGAAAAADVVQHALHSDGFRAFCMHEQSADNVDSSDDVRVLQDVLDRACFQDCVFHMQEADKRGMHYELRHLNVVGCSLFDAEVDAQSARLGVHLDMAQTLRITSSWKDFMLTKQTSMLWVFESPLSSAMQWRVRAMDDFELSKHI</sequence>
<proteinExistence type="predicted"/>
<dbReference type="OrthoDB" id="59561at2759"/>
<evidence type="ECO:0000313" key="2">
    <source>
        <dbReference type="EMBL" id="VFT91722.1"/>
    </source>
</evidence>
<dbReference type="EMBL" id="VJMH01005590">
    <property type="protein sequence ID" value="KAF0694202.1"/>
    <property type="molecule type" value="Genomic_DNA"/>
</dbReference>
<keyword evidence="3" id="KW-1185">Reference proteome</keyword>
<evidence type="ECO:0000313" key="3">
    <source>
        <dbReference type="Proteomes" id="UP000332933"/>
    </source>
</evidence>